<organism evidence="1 2">
    <name type="scientific">Araneus ventricosus</name>
    <name type="common">Orbweaver spider</name>
    <name type="synonym">Epeira ventricosa</name>
    <dbReference type="NCBI Taxonomy" id="182803"/>
    <lineage>
        <taxon>Eukaryota</taxon>
        <taxon>Metazoa</taxon>
        <taxon>Ecdysozoa</taxon>
        <taxon>Arthropoda</taxon>
        <taxon>Chelicerata</taxon>
        <taxon>Arachnida</taxon>
        <taxon>Araneae</taxon>
        <taxon>Araneomorphae</taxon>
        <taxon>Entelegynae</taxon>
        <taxon>Araneoidea</taxon>
        <taxon>Araneidae</taxon>
        <taxon>Araneus</taxon>
    </lineage>
</organism>
<gene>
    <name evidence="1" type="ORF">AVEN_44554_1</name>
</gene>
<dbReference type="AlphaFoldDB" id="A0A4Y2LGG2"/>
<keyword evidence="2" id="KW-1185">Reference proteome</keyword>
<dbReference type="OrthoDB" id="6074702at2759"/>
<evidence type="ECO:0000313" key="2">
    <source>
        <dbReference type="Proteomes" id="UP000499080"/>
    </source>
</evidence>
<protein>
    <submittedName>
        <fullName evidence="1">Uncharacterized protein</fullName>
    </submittedName>
</protein>
<dbReference type="EMBL" id="BGPR01005832">
    <property type="protein sequence ID" value="GBN13825.1"/>
    <property type="molecule type" value="Genomic_DNA"/>
</dbReference>
<comment type="caution">
    <text evidence="1">The sequence shown here is derived from an EMBL/GenBank/DDBJ whole genome shotgun (WGS) entry which is preliminary data.</text>
</comment>
<reference evidence="1 2" key="1">
    <citation type="journal article" date="2019" name="Sci. Rep.">
        <title>Orb-weaving spider Araneus ventricosus genome elucidates the spidroin gene catalogue.</title>
        <authorList>
            <person name="Kono N."/>
            <person name="Nakamura H."/>
            <person name="Ohtoshi R."/>
            <person name="Moran D.A.P."/>
            <person name="Shinohara A."/>
            <person name="Yoshida Y."/>
            <person name="Fujiwara M."/>
            <person name="Mori M."/>
            <person name="Tomita M."/>
            <person name="Arakawa K."/>
        </authorList>
    </citation>
    <scope>NUCLEOTIDE SEQUENCE [LARGE SCALE GENOMIC DNA]</scope>
</reference>
<proteinExistence type="predicted"/>
<name>A0A4Y2LGG2_ARAVE</name>
<evidence type="ECO:0000313" key="1">
    <source>
        <dbReference type="EMBL" id="GBN13825.1"/>
    </source>
</evidence>
<dbReference type="Proteomes" id="UP000499080">
    <property type="component" value="Unassembled WGS sequence"/>
</dbReference>
<accession>A0A4Y2LGG2</accession>
<sequence>MSGCDTTSALFNYGKMKFVQTLNNNPDLLKVIENFKNPDIIPEAVLDAGNRFLMVLYGYPISASDTPSLNNALCKCYMKSSFNNSINMSSLPPTEAAAHQHSLRVYHQIQHWRSNKKRHKDWS</sequence>